<dbReference type="InterPro" id="IPR058792">
    <property type="entry name" value="Beta-barrel_RND_2"/>
</dbReference>
<dbReference type="GO" id="GO:0015562">
    <property type="term" value="F:efflux transmembrane transporter activity"/>
    <property type="evidence" value="ECO:0007669"/>
    <property type="project" value="TreeGrafter"/>
</dbReference>
<dbReference type="Gene3D" id="2.40.30.170">
    <property type="match status" value="1"/>
</dbReference>
<dbReference type="AlphaFoldDB" id="A0A2T0U6W4"/>
<keyword evidence="2" id="KW-0812">Transmembrane</keyword>
<feature type="domain" description="YknX-like C-terminal permuted SH3-like" evidence="6">
    <location>
        <begin position="284"/>
        <end position="351"/>
    </location>
</feature>
<dbReference type="PANTHER" id="PTHR30469:SF36">
    <property type="entry name" value="BLL3903 PROTEIN"/>
    <property type="match status" value="1"/>
</dbReference>
<dbReference type="Gene3D" id="2.40.50.100">
    <property type="match status" value="1"/>
</dbReference>
<organism evidence="7 8">
    <name type="scientific">Arcticibacter pallidicorallinus</name>
    <dbReference type="NCBI Taxonomy" id="1259464"/>
    <lineage>
        <taxon>Bacteria</taxon>
        <taxon>Pseudomonadati</taxon>
        <taxon>Bacteroidota</taxon>
        <taxon>Sphingobacteriia</taxon>
        <taxon>Sphingobacteriales</taxon>
        <taxon>Sphingobacteriaceae</taxon>
        <taxon>Arcticibacter</taxon>
    </lineage>
</organism>
<reference evidence="7 8" key="1">
    <citation type="submission" date="2018-03" db="EMBL/GenBank/DDBJ databases">
        <title>Genomic Encyclopedia of Type Strains, Phase III (KMG-III): the genomes of soil and plant-associated and newly described type strains.</title>
        <authorList>
            <person name="Whitman W."/>
        </authorList>
    </citation>
    <scope>NUCLEOTIDE SEQUENCE [LARGE SCALE GENOMIC DNA]</scope>
    <source>
        <strain evidence="7 8">CGMCC 1.9313</strain>
    </source>
</reference>
<dbReference type="Gene3D" id="1.10.287.470">
    <property type="entry name" value="Helix hairpin bin"/>
    <property type="match status" value="1"/>
</dbReference>
<evidence type="ECO:0000256" key="2">
    <source>
        <dbReference type="SAM" id="Phobius"/>
    </source>
</evidence>
<evidence type="ECO:0000259" key="6">
    <source>
        <dbReference type="Pfam" id="PF25989"/>
    </source>
</evidence>
<evidence type="ECO:0000259" key="4">
    <source>
        <dbReference type="Pfam" id="PF25917"/>
    </source>
</evidence>
<dbReference type="OrthoDB" id="9806939at2"/>
<dbReference type="Pfam" id="PF25917">
    <property type="entry name" value="BSH_RND"/>
    <property type="match status" value="1"/>
</dbReference>
<dbReference type="InterPro" id="IPR006143">
    <property type="entry name" value="RND_pump_MFP"/>
</dbReference>
<keyword evidence="8" id="KW-1185">Reference proteome</keyword>
<evidence type="ECO:0000313" key="8">
    <source>
        <dbReference type="Proteomes" id="UP000238034"/>
    </source>
</evidence>
<dbReference type="Pfam" id="PF25954">
    <property type="entry name" value="Beta-barrel_RND_2"/>
    <property type="match status" value="1"/>
</dbReference>
<keyword evidence="2" id="KW-1133">Transmembrane helix</keyword>
<dbReference type="EMBL" id="PVTH01000003">
    <property type="protein sequence ID" value="PRY53655.1"/>
    <property type="molecule type" value="Genomic_DNA"/>
</dbReference>
<dbReference type="Pfam" id="PF25876">
    <property type="entry name" value="HH_MFP_RND"/>
    <property type="match status" value="1"/>
</dbReference>
<evidence type="ECO:0000256" key="1">
    <source>
        <dbReference type="ARBA" id="ARBA00009477"/>
    </source>
</evidence>
<evidence type="ECO:0000259" key="3">
    <source>
        <dbReference type="Pfam" id="PF25876"/>
    </source>
</evidence>
<accession>A0A2T0U6W4</accession>
<protein>
    <submittedName>
        <fullName evidence="7">Membrane fusion protein (Multidrug efflux system)</fullName>
    </submittedName>
</protein>
<dbReference type="GO" id="GO:1990281">
    <property type="term" value="C:efflux pump complex"/>
    <property type="evidence" value="ECO:0007669"/>
    <property type="project" value="TreeGrafter"/>
</dbReference>
<keyword evidence="2" id="KW-0472">Membrane</keyword>
<feature type="domain" description="Multidrug resistance protein MdtA-like alpha-helical hairpin" evidence="3">
    <location>
        <begin position="107"/>
        <end position="164"/>
    </location>
</feature>
<gene>
    <name evidence="7" type="ORF">B0I27_103125</name>
</gene>
<feature type="transmembrane region" description="Helical" evidence="2">
    <location>
        <begin position="5"/>
        <end position="24"/>
    </location>
</feature>
<dbReference type="PANTHER" id="PTHR30469">
    <property type="entry name" value="MULTIDRUG RESISTANCE PROTEIN MDTA"/>
    <property type="match status" value="1"/>
</dbReference>
<sequence length="356" mass="38220">MKLKYLFYALLIGGLAALVIYRITTNKESQNQGPGKGGAATQRPAAVNGIEVRPSEFSNSLSVTGSIDANEKVDIRSEVSGVVRSISFKEGGRVQKGQALLKIDDSELRAQLSQALTRENLAAGTENRARQLLEKEAISQEEFDIALADLRSLKAQTQLIRAQLGKTTVNAPFSGTIGLRSISQGEYVTPTTIVATLVNTNPVKITFSIPEKYSNQVKNNSKIVFTLSGSNKKYSATVYAIEPQVEAATRTLQLRARAANDDGMLIPGSFANINLPLNTIDDALLVPSEAIIPVQNGKKVFVSANGKAKEVMVETSSRTEKEVLITSGLKAGDTVLTTGIMTLKEGSPVKVRIAKK</sequence>
<dbReference type="RefSeq" id="WP_106292256.1">
    <property type="nucleotide sequence ID" value="NZ_PVTH01000003.1"/>
</dbReference>
<dbReference type="SUPFAM" id="SSF111369">
    <property type="entry name" value="HlyD-like secretion proteins"/>
    <property type="match status" value="1"/>
</dbReference>
<name>A0A2T0U6W4_9SPHI</name>
<dbReference type="InterPro" id="IPR058625">
    <property type="entry name" value="MdtA-like_BSH"/>
</dbReference>
<dbReference type="Gene3D" id="2.40.420.20">
    <property type="match status" value="1"/>
</dbReference>
<dbReference type="Pfam" id="PF25989">
    <property type="entry name" value="YknX_C"/>
    <property type="match status" value="1"/>
</dbReference>
<feature type="domain" description="Multidrug resistance protein MdtA-like barrel-sandwich hybrid" evidence="4">
    <location>
        <begin position="71"/>
        <end position="192"/>
    </location>
</feature>
<dbReference type="Proteomes" id="UP000238034">
    <property type="component" value="Unassembled WGS sequence"/>
</dbReference>
<comment type="caution">
    <text evidence="7">The sequence shown here is derived from an EMBL/GenBank/DDBJ whole genome shotgun (WGS) entry which is preliminary data.</text>
</comment>
<evidence type="ECO:0000313" key="7">
    <source>
        <dbReference type="EMBL" id="PRY53655.1"/>
    </source>
</evidence>
<feature type="domain" description="CusB-like beta-barrel" evidence="5">
    <location>
        <begin position="205"/>
        <end position="275"/>
    </location>
</feature>
<comment type="similarity">
    <text evidence="1">Belongs to the membrane fusion protein (MFP) (TC 8.A.1) family.</text>
</comment>
<dbReference type="InterPro" id="IPR058637">
    <property type="entry name" value="YknX-like_C"/>
</dbReference>
<evidence type="ECO:0000259" key="5">
    <source>
        <dbReference type="Pfam" id="PF25954"/>
    </source>
</evidence>
<dbReference type="NCBIfam" id="TIGR01730">
    <property type="entry name" value="RND_mfp"/>
    <property type="match status" value="1"/>
</dbReference>
<dbReference type="InterPro" id="IPR058624">
    <property type="entry name" value="MdtA-like_HH"/>
</dbReference>
<proteinExistence type="inferred from homology"/>